<comment type="caution">
    <text evidence="1">The sequence shown here is derived from an EMBL/GenBank/DDBJ whole genome shotgun (WGS) entry which is preliminary data.</text>
</comment>
<reference evidence="1" key="1">
    <citation type="journal article" date="2023" name="Mol. Phylogenet. Evol.">
        <title>Genome-scale phylogeny and comparative genomics of the fungal order Sordariales.</title>
        <authorList>
            <person name="Hensen N."/>
            <person name="Bonometti L."/>
            <person name="Westerberg I."/>
            <person name="Brannstrom I.O."/>
            <person name="Guillou S."/>
            <person name="Cros-Aarteil S."/>
            <person name="Calhoun S."/>
            <person name="Haridas S."/>
            <person name="Kuo A."/>
            <person name="Mondo S."/>
            <person name="Pangilinan J."/>
            <person name="Riley R."/>
            <person name="LaButti K."/>
            <person name="Andreopoulos B."/>
            <person name="Lipzen A."/>
            <person name="Chen C."/>
            <person name="Yan M."/>
            <person name="Daum C."/>
            <person name="Ng V."/>
            <person name="Clum A."/>
            <person name="Steindorff A."/>
            <person name="Ohm R.A."/>
            <person name="Martin F."/>
            <person name="Silar P."/>
            <person name="Natvig D.O."/>
            <person name="Lalanne C."/>
            <person name="Gautier V."/>
            <person name="Ament-Velasquez S.L."/>
            <person name="Kruys A."/>
            <person name="Hutchinson M.I."/>
            <person name="Powell A.J."/>
            <person name="Barry K."/>
            <person name="Miller A.N."/>
            <person name="Grigoriev I.V."/>
            <person name="Debuchy R."/>
            <person name="Gladieux P."/>
            <person name="Hiltunen Thoren M."/>
            <person name="Johannesson H."/>
        </authorList>
    </citation>
    <scope>NUCLEOTIDE SEQUENCE</scope>
    <source>
        <strain evidence="1">FGSC 1904</strain>
    </source>
</reference>
<evidence type="ECO:0000313" key="1">
    <source>
        <dbReference type="EMBL" id="KAK3399505.1"/>
    </source>
</evidence>
<name>A0AAE0UD87_SORBR</name>
<reference evidence="1" key="2">
    <citation type="submission" date="2023-07" db="EMBL/GenBank/DDBJ databases">
        <authorList>
            <consortium name="Lawrence Berkeley National Laboratory"/>
            <person name="Haridas S."/>
            <person name="Hensen N."/>
            <person name="Bonometti L."/>
            <person name="Westerberg I."/>
            <person name="Brannstrom I.O."/>
            <person name="Guillou S."/>
            <person name="Cros-Aarteil S."/>
            <person name="Calhoun S."/>
            <person name="Kuo A."/>
            <person name="Mondo S."/>
            <person name="Pangilinan J."/>
            <person name="Riley R."/>
            <person name="LaButti K."/>
            <person name="Andreopoulos B."/>
            <person name="Lipzen A."/>
            <person name="Chen C."/>
            <person name="Yanf M."/>
            <person name="Daum C."/>
            <person name="Ng V."/>
            <person name="Clum A."/>
            <person name="Steindorff A."/>
            <person name="Ohm R."/>
            <person name="Martin F."/>
            <person name="Silar P."/>
            <person name="Natvig D."/>
            <person name="Lalanne C."/>
            <person name="Gautier V."/>
            <person name="Ament-velasquez S.L."/>
            <person name="Kruys A."/>
            <person name="Hutchinson M.I."/>
            <person name="Powell A.J."/>
            <person name="Barry K."/>
            <person name="Miller A.N."/>
            <person name="Grigoriev I.V."/>
            <person name="Debuchy R."/>
            <person name="Gladieux P."/>
            <person name="Thoren M.H."/>
            <person name="Johannesson H."/>
        </authorList>
    </citation>
    <scope>NUCLEOTIDE SEQUENCE</scope>
    <source>
        <strain evidence="1">FGSC 1904</strain>
    </source>
</reference>
<dbReference type="AlphaFoldDB" id="A0AAE0UD87"/>
<evidence type="ECO:0000313" key="2">
    <source>
        <dbReference type="Proteomes" id="UP001281003"/>
    </source>
</evidence>
<organism evidence="1 2">
    <name type="scientific">Sordaria brevicollis</name>
    <dbReference type="NCBI Taxonomy" id="83679"/>
    <lineage>
        <taxon>Eukaryota</taxon>
        <taxon>Fungi</taxon>
        <taxon>Dikarya</taxon>
        <taxon>Ascomycota</taxon>
        <taxon>Pezizomycotina</taxon>
        <taxon>Sordariomycetes</taxon>
        <taxon>Sordariomycetidae</taxon>
        <taxon>Sordariales</taxon>
        <taxon>Sordariaceae</taxon>
        <taxon>Sordaria</taxon>
    </lineage>
</organism>
<dbReference type="EMBL" id="JAUTDP010000005">
    <property type="protein sequence ID" value="KAK3399505.1"/>
    <property type="molecule type" value="Genomic_DNA"/>
</dbReference>
<accession>A0AAE0UD87</accession>
<sequence length="264" mass="30362">MIGPKNGTNCSLFVGQHEPPNMGNCCNFSISPDVPRCLFSMSFLPCAHKIPHSRNLFRLLLLLARPRPFCGAVGLALGLFLAKVSHGTKRQVELETEDRQDFNLTSTWCSLLALHALCLTPPFLRNSYSSHNHRRPRRRRQPLCVLRLYDGKRKKWRQTTLRLTPTPMKRRVVLRQAALFSRYSRDGMDRRIQKGLSGPKGPTVSFPRLPFFFSTTRRALCDHREPSLDVQITYFPALLYSTRPSGMINDDLFRHKACICRRSH</sequence>
<keyword evidence="2" id="KW-1185">Reference proteome</keyword>
<protein>
    <submittedName>
        <fullName evidence="1">Uncharacterized protein</fullName>
    </submittedName>
</protein>
<dbReference type="Proteomes" id="UP001281003">
    <property type="component" value="Unassembled WGS sequence"/>
</dbReference>
<gene>
    <name evidence="1" type="ORF">B0T20DRAFT_199719</name>
</gene>
<proteinExistence type="predicted"/>